<reference evidence="4" key="1">
    <citation type="journal article" date="2019" name="Int. J. Syst. Evol. Microbiol.">
        <title>The Global Catalogue of Microorganisms (GCM) 10K type strain sequencing project: providing services to taxonomists for standard genome sequencing and annotation.</title>
        <authorList>
            <consortium name="The Broad Institute Genomics Platform"/>
            <consortium name="The Broad Institute Genome Sequencing Center for Infectious Disease"/>
            <person name="Wu L."/>
            <person name="Ma J."/>
        </authorList>
    </citation>
    <scope>NUCLEOTIDE SEQUENCE [LARGE SCALE GENOMIC DNA]</scope>
    <source>
        <strain evidence="4">CGMCC 4.7178</strain>
    </source>
</reference>
<dbReference type="InterPro" id="IPR043857">
    <property type="entry name" value="DUF5819"/>
</dbReference>
<keyword evidence="4" id="KW-1185">Reference proteome</keyword>
<evidence type="ECO:0000313" key="3">
    <source>
        <dbReference type="EMBL" id="GGO48836.1"/>
    </source>
</evidence>
<name>A0ABQ2MAH8_9ACTN</name>
<feature type="compositionally biased region" description="Gly residues" evidence="1">
    <location>
        <begin position="15"/>
        <end position="25"/>
    </location>
</feature>
<keyword evidence="2" id="KW-0812">Transmembrane</keyword>
<comment type="caution">
    <text evidence="3">The sequence shown here is derived from an EMBL/GenBank/DDBJ whole genome shotgun (WGS) entry which is preliminary data.</text>
</comment>
<dbReference type="EMBL" id="BMMP01000007">
    <property type="protein sequence ID" value="GGO48836.1"/>
    <property type="molecule type" value="Genomic_DNA"/>
</dbReference>
<protein>
    <submittedName>
        <fullName evidence="3">Uncharacterized protein</fullName>
    </submittedName>
</protein>
<evidence type="ECO:0000313" key="4">
    <source>
        <dbReference type="Proteomes" id="UP000631535"/>
    </source>
</evidence>
<dbReference type="RefSeq" id="WP_229711821.1">
    <property type="nucleotide sequence ID" value="NZ_BMMP01000007.1"/>
</dbReference>
<keyword evidence="2" id="KW-0472">Membrane</keyword>
<sequence length="234" mass="25567">MEPAEQQAPPPESGGRPGEARGGGHAAMSLPARMIMAVSVAAVAVAVAVHLVMVFLHVAPSNTMTKKHGQGVDDYIYPEFEQNWKLFAPNPLQQNIAVHARAKVAKPDGGTETTGWVNLSAMDGEDIDHNVAPSHIQQNELRRAWEFYNGSHDDKGKPVGLRGDLSETYIKRIVMLRFGTELNGGTVERIQVRSATTPVAPPPWSDEKADTKTDYRVQPWWQVGSADIPGGWEK</sequence>
<evidence type="ECO:0000256" key="1">
    <source>
        <dbReference type="SAM" id="MobiDB-lite"/>
    </source>
</evidence>
<organism evidence="3 4">
    <name type="scientific">Streptomyces daqingensis</name>
    <dbReference type="NCBI Taxonomy" id="1472640"/>
    <lineage>
        <taxon>Bacteria</taxon>
        <taxon>Bacillati</taxon>
        <taxon>Actinomycetota</taxon>
        <taxon>Actinomycetes</taxon>
        <taxon>Kitasatosporales</taxon>
        <taxon>Streptomycetaceae</taxon>
        <taxon>Streptomyces</taxon>
    </lineage>
</organism>
<evidence type="ECO:0000256" key="2">
    <source>
        <dbReference type="SAM" id="Phobius"/>
    </source>
</evidence>
<dbReference type="Proteomes" id="UP000631535">
    <property type="component" value="Unassembled WGS sequence"/>
</dbReference>
<feature type="transmembrane region" description="Helical" evidence="2">
    <location>
        <begin position="34"/>
        <end position="58"/>
    </location>
</feature>
<gene>
    <name evidence="3" type="ORF">GCM10012287_24750</name>
</gene>
<keyword evidence="2" id="KW-1133">Transmembrane helix</keyword>
<accession>A0ABQ2MAH8</accession>
<dbReference type="Pfam" id="PF19136">
    <property type="entry name" value="DUF5819"/>
    <property type="match status" value="1"/>
</dbReference>
<feature type="region of interest" description="Disordered" evidence="1">
    <location>
        <begin position="1"/>
        <end position="25"/>
    </location>
</feature>
<proteinExistence type="predicted"/>